<dbReference type="EMBL" id="CM042050">
    <property type="protein sequence ID" value="KAI3735239.1"/>
    <property type="molecule type" value="Genomic_DNA"/>
</dbReference>
<evidence type="ECO:0000313" key="1">
    <source>
        <dbReference type="EMBL" id="KAI3735239.1"/>
    </source>
</evidence>
<protein>
    <submittedName>
        <fullName evidence="1">Uncharacterized protein</fullName>
    </submittedName>
</protein>
<organism evidence="1 2">
    <name type="scientific">Arctium lappa</name>
    <name type="common">Greater burdock</name>
    <name type="synonym">Lappa major</name>
    <dbReference type="NCBI Taxonomy" id="4217"/>
    <lineage>
        <taxon>Eukaryota</taxon>
        <taxon>Viridiplantae</taxon>
        <taxon>Streptophyta</taxon>
        <taxon>Embryophyta</taxon>
        <taxon>Tracheophyta</taxon>
        <taxon>Spermatophyta</taxon>
        <taxon>Magnoliopsida</taxon>
        <taxon>eudicotyledons</taxon>
        <taxon>Gunneridae</taxon>
        <taxon>Pentapetalae</taxon>
        <taxon>asterids</taxon>
        <taxon>campanulids</taxon>
        <taxon>Asterales</taxon>
        <taxon>Asteraceae</taxon>
        <taxon>Carduoideae</taxon>
        <taxon>Cardueae</taxon>
        <taxon>Arctiinae</taxon>
        <taxon>Arctium</taxon>
    </lineage>
</organism>
<reference evidence="2" key="1">
    <citation type="journal article" date="2022" name="Mol. Ecol. Resour.">
        <title>The genomes of chicory, endive, great burdock and yacon provide insights into Asteraceae palaeo-polyploidization history and plant inulin production.</title>
        <authorList>
            <person name="Fan W."/>
            <person name="Wang S."/>
            <person name="Wang H."/>
            <person name="Wang A."/>
            <person name="Jiang F."/>
            <person name="Liu H."/>
            <person name="Zhao H."/>
            <person name="Xu D."/>
            <person name="Zhang Y."/>
        </authorList>
    </citation>
    <scope>NUCLEOTIDE SEQUENCE [LARGE SCALE GENOMIC DNA]</scope>
    <source>
        <strain evidence="2">cv. Niubang</strain>
    </source>
</reference>
<reference evidence="1 2" key="2">
    <citation type="journal article" date="2022" name="Mol. Ecol. Resour.">
        <title>The genomes of chicory, endive, great burdock and yacon provide insights into Asteraceae paleo-polyploidization history and plant inulin production.</title>
        <authorList>
            <person name="Fan W."/>
            <person name="Wang S."/>
            <person name="Wang H."/>
            <person name="Wang A."/>
            <person name="Jiang F."/>
            <person name="Liu H."/>
            <person name="Zhao H."/>
            <person name="Xu D."/>
            <person name="Zhang Y."/>
        </authorList>
    </citation>
    <scope>NUCLEOTIDE SEQUENCE [LARGE SCALE GENOMIC DNA]</scope>
    <source>
        <strain evidence="2">cv. Niubang</strain>
    </source>
</reference>
<proteinExistence type="predicted"/>
<sequence length="156" mass="17494">MTSKDSKLKNLVVSDHYNSSCDQEHDHKETRIDIGLSFDKLNLGRKRKLLVIPLGGMIVHQDHRLRPTTIPRNHPPDFSFGNFFGCHPSSSSCCRLRRIGPADDDGIEIHPVYSKKINKRMLDYMKSIYASSATVSTVEEDGSATAATVGEFWCSL</sequence>
<evidence type="ECO:0000313" key="2">
    <source>
        <dbReference type="Proteomes" id="UP001055879"/>
    </source>
</evidence>
<comment type="caution">
    <text evidence="1">The sequence shown here is derived from an EMBL/GenBank/DDBJ whole genome shotgun (WGS) entry which is preliminary data.</text>
</comment>
<dbReference type="Proteomes" id="UP001055879">
    <property type="component" value="Linkage Group LG04"/>
</dbReference>
<accession>A0ACB9CLQ5</accession>
<keyword evidence="2" id="KW-1185">Reference proteome</keyword>
<gene>
    <name evidence="1" type="ORF">L6452_14731</name>
</gene>
<name>A0ACB9CLQ5_ARCLA</name>